<protein>
    <recommendedName>
        <fullName evidence="10">Formate/nitrite transporter</fullName>
    </recommendedName>
</protein>
<keyword evidence="9" id="KW-1185">Reference proteome</keyword>
<gene>
    <name evidence="8" type="ORF">C9374_006145</name>
</gene>
<dbReference type="Proteomes" id="UP000816034">
    <property type="component" value="Unassembled WGS sequence"/>
</dbReference>
<dbReference type="GO" id="GO:0005886">
    <property type="term" value="C:plasma membrane"/>
    <property type="evidence" value="ECO:0007669"/>
    <property type="project" value="TreeGrafter"/>
</dbReference>
<feature type="region of interest" description="Disordered" evidence="6">
    <location>
        <begin position="43"/>
        <end position="71"/>
    </location>
</feature>
<proteinExistence type="inferred from homology"/>
<evidence type="ECO:0000256" key="4">
    <source>
        <dbReference type="ARBA" id="ARBA00023136"/>
    </source>
</evidence>
<keyword evidence="4 7" id="KW-0472">Membrane</keyword>
<organism evidence="8 9">
    <name type="scientific">Naegleria lovaniensis</name>
    <name type="common">Amoeba</name>
    <dbReference type="NCBI Taxonomy" id="51637"/>
    <lineage>
        <taxon>Eukaryota</taxon>
        <taxon>Discoba</taxon>
        <taxon>Heterolobosea</taxon>
        <taxon>Tetramitia</taxon>
        <taxon>Eutetramitia</taxon>
        <taxon>Vahlkampfiidae</taxon>
        <taxon>Naegleria</taxon>
    </lineage>
</organism>
<evidence type="ECO:0000256" key="6">
    <source>
        <dbReference type="SAM" id="MobiDB-lite"/>
    </source>
</evidence>
<dbReference type="PANTHER" id="PTHR30520">
    <property type="entry name" value="FORMATE TRANSPORTER-RELATED"/>
    <property type="match status" value="1"/>
</dbReference>
<dbReference type="PANTHER" id="PTHR30520:SF6">
    <property type="entry name" value="FORMATE_NITRATE FAMILY TRANSPORTER (EUROFUNG)"/>
    <property type="match status" value="1"/>
</dbReference>
<dbReference type="GO" id="GO:0015513">
    <property type="term" value="F:high-affinity secondary active nitrite transmembrane transporter activity"/>
    <property type="evidence" value="ECO:0007669"/>
    <property type="project" value="TreeGrafter"/>
</dbReference>
<feature type="compositionally biased region" description="Low complexity" evidence="6">
    <location>
        <begin position="150"/>
        <end position="163"/>
    </location>
</feature>
<dbReference type="EMBL" id="PYSW02000026">
    <property type="protein sequence ID" value="KAG2381761.1"/>
    <property type="molecule type" value="Genomic_DNA"/>
</dbReference>
<evidence type="ECO:0000256" key="3">
    <source>
        <dbReference type="ARBA" id="ARBA00022989"/>
    </source>
</evidence>
<evidence type="ECO:0000256" key="2">
    <source>
        <dbReference type="ARBA" id="ARBA00022692"/>
    </source>
</evidence>
<dbReference type="RefSeq" id="XP_044547440.1">
    <property type="nucleotide sequence ID" value="XM_044695973.1"/>
</dbReference>
<evidence type="ECO:0000256" key="7">
    <source>
        <dbReference type="SAM" id="Phobius"/>
    </source>
</evidence>
<dbReference type="Gene3D" id="1.20.1080.10">
    <property type="entry name" value="Glycerol uptake facilitator protein"/>
    <property type="match status" value="1"/>
</dbReference>
<comment type="similarity">
    <text evidence="5">Belongs to the FNT transporter (TC 1.A.16) family.</text>
</comment>
<dbReference type="Pfam" id="PF01226">
    <property type="entry name" value="Form_Nir_trans"/>
    <property type="match status" value="1"/>
</dbReference>
<evidence type="ECO:0008006" key="10">
    <source>
        <dbReference type="Google" id="ProtNLM"/>
    </source>
</evidence>
<dbReference type="GO" id="GO:0015707">
    <property type="term" value="P:nitrite transport"/>
    <property type="evidence" value="ECO:0007669"/>
    <property type="project" value="TreeGrafter"/>
</dbReference>
<feature type="transmembrane region" description="Helical" evidence="7">
    <location>
        <begin position="198"/>
        <end position="220"/>
    </location>
</feature>
<evidence type="ECO:0000313" key="8">
    <source>
        <dbReference type="EMBL" id="KAG2381761.1"/>
    </source>
</evidence>
<dbReference type="GeneID" id="68098599"/>
<keyword evidence="2 7" id="KW-0812">Transmembrane</keyword>
<evidence type="ECO:0000313" key="9">
    <source>
        <dbReference type="Proteomes" id="UP000816034"/>
    </source>
</evidence>
<feature type="region of interest" description="Disordered" evidence="6">
    <location>
        <begin position="130"/>
        <end position="163"/>
    </location>
</feature>
<feature type="compositionally biased region" description="Polar residues" evidence="6">
    <location>
        <begin position="43"/>
        <end position="63"/>
    </location>
</feature>
<dbReference type="AlphaFoldDB" id="A0AA88GMA6"/>
<feature type="transmembrane region" description="Helical" evidence="7">
    <location>
        <begin position="290"/>
        <end position="310"/>
    </location>
</feature>
<evidence type="ECO:0000256" key="1">
    <source>
        <dbReference type="ARBA" id="ARBA00004141"/>
    </source>
</evidence>
<comment type="caution">
    <text evidence="8">The sequence shown here is derived from an EMBL/GenBank/DDBJ whole genome shotgun (WGS) entry which is preliminary data.</text>
</comment>
<evidence type="ECO:0000256" key="5">
    <source>
        <dbReference type="ARBA" id="ARBA00049660"/>
    </source>
</evidence>
<reference evidence="8 9" key="1">
    <citation type="journal article" date="2018" name="BMC Genomics">
        <title>The genome of Naegleria lovaniensis, the basis for a comparative approach to unravel pathogenicity factors of the human pathogenic amoeba N. fowleri.</title>
        <authorList>
            <person name="Liechti N."/>
            <person name="Schurch N."/>
            <person name="Bruggmann R."/>
            <person name="Wittwer M."/>
        </authorList>
    </citation>
    <scope>NUCLEOTIDE SEQUENCE [LARGE SCALE GENOMIC DNA]</scope>
    <source>
        <strain evidence="8 9">ATCC 30569</strain>
    </source>
</reference>
<keyword evidence="3 7" id="KW-1133">Transmembrane helix</keyword>
<feature type="transmembrane region" description="Helical" evidence="7">
    <location>
        <begin position="366"/>
        <end position="391"/>
    </location>
</feature>
<dbReference type="InterPro" id="IPR023271">
    <property type="entry name" value="Aquaporin-like"/>
</dbReference>
<accession>A0AA88GMA6</accession>
<comment type="subcellular location">
    <subcellularLocation>
        <location evidence="1">Membrane</location>
        <topology evidence="1">Multi-pass membrane protein</topology>
    </subcellularLocation>
</comment>
<feature type="region of interest" description="Disordered" evidence="6">
    <location>
        <begin position="1"/>
        <end position="27"/>
    </location>
</feature>
<sequence length="475" mass="53492">MHPHDKHSSSQNPLLANKDSRDVELQETVAQPVEEQQFMNSTATNANVSVINASNDNTQNNSDRNVEATTRKEDDEIILEDDQHLDIHYKPPSILHHVIADKSIQFSTLPSSTTQSEHQQHFIHHHYHHFTNSESSSRDEKKNPLLNEKQPSSTIPTTTQPQQTTHFPSIVLFNTPFQVMEKMKSEGVRKSKLTVDQLIILSLFAGIFKGIGCTLSLLTAGNSRSLEEENPGLQKFFFGAVFPIGLVLISATGAELFTANVLVLLVGLFSRKWRSKKFFIQFTQFSKNLFVSYVFNMLGAFLMAYFFVYLSQPCCTAYWIEYIKNLAVAKTSRSFGACLASGIVCNILVTMAVYNSQAATTMEGKILGIWFPIMTFVASGYEHCVANAFFIPLGMLYGANVSLYDFFIGNLLPSTIGNIIGGALVIGCLLYYVYDYRNRHKRILFNVIEFVWGKIKEKYRARNPTARLEQVSTQS</sequence>
<feature type="transmembrane region" description="Helical" evidence="7">
    <location>
        <begin position="334"/>
        <end position="354"/>
    </location>
</feature>
<feature type="transmembrane region" description="Helical" evidence="7">
    <location>
        <begin position="411"/>
        <end position="434"/>
    </location>
</feature>
<name>A0AA88GMA6_NAELO</name>
<feature type="transmembrane region" description="Helical" evidence="7">
    <location>
        <begin position="240"/>
        <end position="269"/>
    </location>
</feature>
<dbReference type="InterPro" id="IPR000292">
    <property type="entry name" value="For/NO2_transpt"/>
</dbReference>